<feature type="transmembrane region" description="Helical" evidence="7">
    <location>
        <begin position="75"/>
        <end position="93"/>
    </location>
</feature>
<dbReference type="EMBL" id="AP011177">
    <property type="protein sequence ID" value="BAJ03519.1"/>
    <property type="molecule type" value="Genomic_DNA"/>
</dbReference>
<evidence type="ECO:0000313" key="10">
    <source>
        <dbReference type="Proteomes" id="UP000002350"/>
    </source>
</evidence>
<evidence type="ECO:0000256" key="5">
    <source>
        <dbReference type="ARBA" id="ARBA00023004"/>
    </source>
</evidence>
<dbReference type="SUPFAM" id="SSF54862">
    <property type="entry name" value="4Fe-4S ferredoxins"/>
    <property type="match status" value="1"/>
</dbReference>
<evidence type="ECO:0000259" key="8">
    <source>
        <dbReference type="PROSITE" id="PS51379"/>
    </source>
</evidence>
<dbReference type="GO" id="GO:0051539">
    <property type="term" value="F:4 iron, 4 sulfur cluster binding"/>
    <property type="evidence" value="ECO:0007669"/>
    <property type="project" value="UniProtKB-KW"/>
</dbReference>
<feature type="transmembrane region" description="Helical" evidence="7">
    <location>
        <begin position="191"/>
        <end position="210"/>
    </location>
</feature>
<keyword evidence="7" id="KW-0472">Membrane</keyword>
<dbReference type="HOGENOM" id="CLU_032118_0_0_6"/>
<dbReference type="NCBIfam" id="TIGR02745">
    <property type="entry name" value="ccoG_rdxA_fixG"/>
    <property type="match status" value="1"/>
</dbReference>
<name>D4ZBX4_SHEVD</name>
<dbReference type="eggNOG" id="COG0348">
    <property type="taxonomic scope" value="Bacteria"/>
</dbReference>
<keyword evidence="5" id="KW-0408">Iron</keyword>
<sequence>MRVSCRKPNMKNNINSSSINPISIKAGALVQLSPALAKTSQTIAIKQIPASSKPINNKIHIREQKGYFQRLRTSLNSIIIAIFFLLPLIQYQGRQAVLFDLNKQEFYFFGTTLWPQDFTLLAWIFITAAFLLFFITAFLGRVWCGYLCPQTAWTFIFVWIEARIEGSHNKRRILDKSPWNRDKIIKRSGKHLLWGLIALLTGCGFIAYFVPATSLYPQIFSLSASPMLTAWVWFFAICTYINAAWMREMVCLHLCPYARFQSAMFDANTITVAYDPSRGESRGPRKRKQATDLGDCIDCNLCVDVCPTGIDIRNGLQYECINCGACVDACDQTMDKFGYARNLIGYRSENHLKGQRNKPLTSLKFLGYGIAAMVMFSVICIDIYLKKDIQLNVLRDRQSLYRETLDDKIENSYTLKVRNKTQSEKYYRLSVSGNRHYSLQESIELKVKAGEQITYPLTVYSQVNEAIDKATPGAYPMRAGMAKIVFKLIDTQDPNNQISQDSNFFTP</sequence>
<dbReference type="GO" id="GO:0046872">
    <property type="term" value="F:metal ion binding"/>
    <property type="evidence" value="ECO:0007669"/>
    <property type="project" value="UniProtKB-KW"/>
</dbReference>
<organism evidence="9 10">
    <name type="scientific">Shewanella violacea (strain JCM 10179 / CIP 106290 / LMG 19151 / DSS12)</name>
    <dbReference type="NCBI Taxonomy" id="637905"/>
    <lineage>
        <taxon>Bacteria</taxon>
        <taxon>Pseudomonadati</taxon>
        <taxon>Pseudomonadota</taxon>
        <taxon>Gammaproteobacteria</taxon>
        <taxon>Alteromonadales</taxon>
        <taxon>Shewanellaceae</taxon>
        <taxon>Shewanella</taxon>
    </lineage>
</organism>
<dbReference type="InterPro" id="IPR051684">
    <property type="entry name" value="Electron_Trans/Redox"/>
</dbReference>
<keyword evidence="6" id="KW-0411">Iron-sulfur</keyword>
<dbReference type="Pfam" id="PF12801">
    <property type="entry name" value="Fer4_5"/>
    <property type="match status" value="1"/>
</dbReference>
<dbReference type="Pfam" id="PF13746">
    <property type="entry name" value="Fer4_18"/>
    <property type="match status" value="1"/>
</dbReference>
<dbReference type="PANTHER" id="PTHR30176:SF3">
    <property type="entry name" value="FERREDOXIN-TYPE PROTEIN NAPH"/>
    <property type="match status" value="1"/>
</dbReference>
<proteinExistence type="predicted"/>
<dbReference type="Gene3D" id="3.30.70.20">
    <property type="match status" value="1"/>
</dbReference>
<evidence type="ECO:0000256" key="4">
    <source>
        <dbReference type="ARBA" id="ARBA00022982"/>
    </source>
</evidence>
<evidence type="ECO:0000256" key="3">
    <source>
        <dbReference type="ARBA" id="ARBA00022723"/>
    </source>
</evidence>
<dbReference type="STRING" id="637905.SVI_3548"/>
<dbReference type="InterPro" id="IPR014116">
    <property type="entry name" value="Cyt_c_oxidase_cbb3_FixG"/>
</dbReference>
<dbReference type="KEGG" id="svo:SVI_3548"/>
<keyword evidence="7" id="KW-0812">Transmembrane</keyword>
<reference evidence="10" key="1">
    <citation type="journal article" date="2010" name="Mol. Biosyst.">
        <title>Complete genome sequence and comparative analysis of Shewanella violacea, a psychrophilic and piezophilic bacterium from deep sea floor sediments.</title>
        <authorList>
            <person name="Aono E."/>
            <person name="Baba T."/>
            <person name="Ara T."/>
            <person name="Nishi T."/>
            <person name="Nakamichi T."/>
            <person name="Inamoto E."/>
            <person name="Toyonaga H."/>
            <person name="Hasegawa M."/>
            <person name="Takai Y."/>
            <person name="Okumura Y."/>
            <person name="Baba M."/>
            <person name="Tomita M."/>
            <person name="Kato C."/>
            <person name="Oshima T."/>
            <person name="Nakasone K."/>
            <person name="Mori H."/>
        </authorList>
    </citation>
    <scope>NUCLEOTIDE SEQUENCE [LARGE SCALE GENOMIC DNA]</scope>
    <source>
        <strain evidence="10">JCM 10179 / CIP 106290 / LMG 19151 / DSS12</strain>
    </source>
</reference>
<feature type="domain" description="4Fe-4S ferredoxin-type" evidence="8">
    <location>
        <begin position="287"/>
        <end position="315"/>
    </location>
</feature>
<dbReference type="AlphaFoldDB" id="D4ZBX4"/>
<feature type="transmembrane region" description="Helical" evidence="7">
    <location>
        <begin position="365"/>
        <end position="385"/>
    </location>
</feature>
<keyword evidence="3" id="KW-0479">Metal-binding</keyword>
<dbReference type="Gene3D" id="2.60.40.10">
    <property type="entry name" value="Immunoglobulins"/>
    <property type="match status" value="1"/>
</dbReference>
<evidence type="ECO:0000256" key="2">
    <source>
        <dbReference type="ARBA" id="ARBA00022485"/>
    </source>
</evidence>
<evidence type="ECO:0000313" key="9">
    <source>
        <dbReference type="EMBL" id="BAJ03519.1"/>
    </source>
</evidence>
<dbReference type="PROSITE" id="PS00198">
    <property type="entry name" value="4FE4S_FER_1"/>
    <property type="match status" value="1"/>
</dbReference>
<keyword evidence="2" id="KW-0004">4Fe-4S</keyword>
<evidence type="ECO:0000256" key="1">
    <source>
        <dbReference type="ARBA" id="ARBA00022448"/>
    </source>
</evidence>
<feature type="transmembrane region" description="Helical" evidence="7">
    <location>
        <begin position="222"/>
        <end position="243"/>
    </location>
</feature>
<dbReference type="InterPro" id="IPR032879">
    <property type="entry name" value="FixG_C"/>
</dbReference>
<keyword evidence="10" id="KW-1185">Reference proteome</keyword>
<accession>D4ZBX4</accession>
<gene>
    <name evidence="9" type="ordered locus">SVI_3548</name>
</gene>
<evidence type="ECO:0000256" key="7">
    <source>
        <dbReference type="SAM" id="Phobius"/>
    </source>
</evidence>
<dbReference type="PROSITE" id="PS51379">
    <property type="entry name" value="4FE4S_FER_2"/>
    <property type="match status" value="1"/>
</dbReference>
<protein>
    <submittedName>
        <fullName evidence="9">Iron-sulfur cluster-binding protein</fullName>
    </submittedName>
</protein>
<keyword evidence="4" id="KW-0249">Electron transport</keyword>
<keyword evidence="1" id="KW-0813">Transport</keyword>
<keyword evidence="7" id="KW-1133">Transmembrane helix</keyword>
<dbReference type="InterPro" id="IPR013783">
    <property type="entry name" value="Ig-like_fold"/>
</dbReference>
<dbReference type="GO" id="GO:0005886">
    <property type="term" value="C:plasma membrane"/>
    <property type="evidence" value="ECO:0007669"/>
    <property type="project" value="TreeGrafter"/>
</dbReference>
<dbReference type="PANTHER" id="PTHR30176">
    <property type="entry name" value="FERREDOXIN-TYPE PROTEIN NAPH"/>
    <property type="match status" value="1"/>
</dbReference>
<dbReference type="InterPro" id="IPR017896">
    <property type="entry name" value="4Fe4S_Fe-S-bd"/>
</dbReference>
<dbReference type="Pfam" id="PF11614">
    <property type="entry name" value="FixG_C"/>
    <property type="match status" value="1"/>
</dbReference>
<evidence type="ECO:0000256" key="6">
    <source>
        <dbReference type="ARBA" id="ARBA00023014"/>
    </source>
</evidence>
<dbReference type="Proteomes" id="UP000002350">
    <property type="component" value="Chromosome"/>
</dbReference>
<dbReference type="InterPro" id="IPR017900">
    <property type="entry name" value="4Fe4S_Fe_S_CS"/>
</dbReference>
<feature type="transmembrane region" description="Helical" evidence="7">
    <location>
        <begin position="120"/>
        <end position="140"/>
    </location>
</feature>